<feature type="region of interest" description="Disordered" evidence="1">
    <location>
        <begin position="592"/>
        <end position="619"/>
    </location>
</feature>
<dbReference type="OrthoDB" id="3786084at2759"/>
<feature type="region of interest" description="Disordered" evidence="1">
    <location>
        <begin position="739"/>
        <end position="856"/>
    </location>
</feature>
<feature type="region of interest" description="Disordered" evidence="1">
    <location>
        <begin position="360"/>
        <end position="385"/>
    </location>
</feature>
<protein>
    <submittedName>
        <fullName evidence="2">Uncharacterized protein</fullName>
    </submittedName>
</protein>
<accession>A0A6A6X533</accession>
<feature type="region of interest" description="Disordered" evidence="1">
    <location>
        <begin position="643"/>
        <end position="702"/>
    </location>
</feature>
<sequence>MVETRGTRSRPALPAQEPEQPTRAPRKRARKMPALSPAPELDHERGAIAGPSDTNTTRRRGLRSTKVPESPLQALEEPTRKGEKRKRASKKQPTPEPKSEHEYEPEPHLDGEHELERLDPEQGIFFKQDTIAQNEALRTENADLKAETSSVKTRSSNVKTSYDALSTAYSALQSDHDTVKMELDAINPMYDTVKTELDAVKLAYAAVKSELSTVKSELSTVKSDLSTVKTELCAVKTELCAVKTEISAVKTEISAVKSAHDTLKEDHSNDLQEPKRLHRHLAYKRADKQLGNPRPISPIETGQAGQAAYDLLEKIERSRDDAIRRQVRFNVQQEEESQEWQGGETDAALYTDQYMDDAADEQASGLEPQTPAPAGPTAAQDETPRSAGWGLKSIISRFVPTFAALVPPPAVVVAPATAPPAVLQPAQAQALSHVLAPTPHVPTPVGERRRRGSNNISPASTNYNLFTPAGESRRRGNTNATLASTKNKERLVRANHRRTMSTLIAHSVGPKERPKAKAWAKDATQKLLDSDPTTIGEKRKRLESGLKMFELKSIPARAPWEPSGTFGLNEELDELEDDDKVPAWVVLQELLNEAGLGDSPPPKRNKTEHSTTMDQDIIPLNETEAPAFDKSSSQSIIDTHGNSASLFDLHPRSSRIPSPMFSDPVGPGHHSNVFSQQEQAPSNADADAEAAAKAAENDKLDEDWLRQQRLRMKEQDRLWDKPGRSRTEAYYATQKALEEEAVKQKKKADDDVARQKAGEEASQKPAETAPLWTQQPPPAPTPAHASLPTPLTASPSVPSIQAEEPLLVPAAQSMDPVERQRAKLMKHTPVRPSRLREATIPSPSVKSDVGTESVYGGSPVKIVGEDILRAYSIPSPEQLDLGDPELNDVAEALVSSDAYKAQNITAYGGPAVQLAYDEEEIDDEL</sequence>
<organism evidence="2 3">
    <name type="scientific">Melanomma pulvis-pyrius CBS 109.77</name>
    <dbReference type="NCBI Taxonomy" id="1314802"/>
    <lineage>
        <taxon>Eukaryota</taxon>
        <taxon>Fungi</taxon>
        <taxon>Dikarya</taxon>
        <taxon>Ascomycota</taxon>
        <taxon>Pezizomycotina</taxon>
        <taxon>Dothideomycetes</taxon>
        <taxon>Pleosporomycetidae</taxon>
        <taxon>Pleosporales</taxon>
        <taxon>Melanommataceae</taxon>
        <taxon>Melanomma</taxon>
    </lineage>
</organism>
<feature type="compositionally biased region" description="Low complexity" evidence="1">
    <location>
        <begin position="683"/>
        <end position="694"/>
    </location>
</feature>
<dbReference type="EMBL" id="MU002029">
    <property type="protein sequence ID" value="KAF2791253.1"/>
    <property type="molecule type" value="Genomic_DNA"/>
</dbReference>
<evidence type="ECO:0000313" key="3">
    <source>
        <dbReference type="Proteomes" id="UP000799757"/>
    </source>
</evidence>
<dbReference type="Proteomes" id="UP000799757">
    <property type="component" value="Unassembled WGS sequence"/>
</dbReference>
<keyword evidence="3" id="KW-1185">Reference proteome</keyword>
<proteinExistence type="predicted"/>
<evidence type="ECO:0000313" key="2">
    <source>
        <dbReference type="EMBL" id="KAF2791253.1"/>
    </source>
</evidence>
<dbReference type="AlphaFoldDB" id="A0A6A6X533"/>
<feature type="compositionally biased region" description="Basic and acidic residues" evidence="1">
    <location>
        <begin position="97"/>
        <end position="120"/>
    </location>
</feature>
<reference evidence="2" key="1">
    <citation type="journal article" date="2020" name="Stud. Mycol.">
        <title>101 Dothideomycetes genomes: a test case for predicting lifestyles and emergence of pathogens.</title>
        <authorList>
            <person name="Haridas S."/>
            <person name="Albert R."/>
            <person name="Binder M."/>
            <person name="Bloem J."/>
            <person name="Labutti K."/>
            <person name="Salamov A."/>
            <person name="Andreopoulos B."/>
            <person name="Baker S."/>
            <person name="Barry K."/>
            <person name="Bills G."/>
            <person name="Bluhm B."/>
            <person name="Cannon C."/>
            <person name="Castanera R."/>
            <person name="Culley D."/>
            <person name="Daum C."/>
            <person name="Ezra D."/>
            <person name="Gonzalez J."/>
            <person name="Henrissat B."/>
            <person name="Kuo A."/>
            <person name="Liang C."/>
            <person name="Lipzen A."/>
            <person name="Lutzoni F."/>
            <person name="Magnuson J."/>
            <person name="Mondo S."/>
            <person name="Nolan M."/>
            <person name="Ohm R."/>
            <person name="Pangilinan J."/>
            <person name="Park H.-J."/>
            <person name="Ramirez L."/>
            <person name="Alfaro M."/>
            <person name="Sun H."/>
            <person name="Tritt A."/>
            <person name="Yoshinaga Y."/>
            <person name="Zwiers L.-H."/>
            <person name="Turgeon B."/>
            <person name="Goodwin S."/>
            <person name="Spatafora J."/>
            <person name="Crous P."/>
            <person name="Grigoriev I."/>
        </authorList>
    </citation>
    <scope>NUCLEOTIDE SEQUENCE</scope>
    <source>
        <strain evidence="2">CBS 109.77</strain>
    </source>
</reference>
<feature type="compositionally biased region" description="Low complexity" evidence="1">
    <location>
        <begin position="782"/>
        <end position="793"/>
    </location>
</feature>
<gene>
    <name evidence="2" type="ORF">K505DRAFT_376921</name>
</gene>
<feature type="compositionally biased region" description="Polar residues" evidence="1">
    <location>
        <begin position="672"/>
        <end position="682"/>
    </location>
</feature>
<feature type="region of interest" description="Disordered" evidence="1">
    <location>
        <begin position="437"/>
        <end position="481"/>
    </location>
</feature>
<feature type="region of interest" description="Disordered" evidence="1">
    <location>
        <begin position="1"/>
        <end position="121"/>
    </location>
</feature>
<dbReference type="Gene3D" id="6.10.250.3110">
    <property type="match status" value="2"/>
</dbReference>
<evidence type="ECO:0000256" key="1">
    <source>
        <dbReference type="SAM" id="MobiDB-lite"/>
    </source>
</evidence>
<name>A0A6A6X533_9PLEO</name>
<feature type="compositionally biased region" description="Polar residues" evidence="1">
    <location>
        <begin position="453"/>
        <end position="465"/>
    </location>
</feature>
<feature type="compositionally biased region" description="Basic and acidic residues" evidence="1">
    <location>
        <begin position="739"/>
        <end position="762"/>
    </location>
</feature>